<feature type="non-terminal residue" evidence="2">
    <location>
        <position position="1181"/>
    </location>
</feature>
<dbReference type="Proteomes" id="UP000291343">
    <property type="component" value="Unassembled WGS sequence"/>
</dbReference>
<sequence>MPMSIPAGSSPVIIQNNMIVNPANGRVQYPPGYHEHTGSGSGPMTAQQQPSPTSQYFRFNPATGQQNASSALIENDMMCNNQSATVNEFSGASNAFNHSPNIVMDGCEPGSSIMLQDGCTNGGQSAMSAAPHQNVDPGRMNQQFHHQNQQQVHGIRQHEQGKSVQHVHVVDGNKVSCNQQATKTSIGGTQVLLTSGLNNRGIVCDNNYSTMQQAANRNEILQHQQSSAPTTMIIQTSQGQVMIPTAQAMASGMLVQSQPANQNGNQSSQVHSMNIAQSPAVVVQGGHAAHINSQGQATMVLHHQNPQQGLQVQTVNKTNLVRKQRSSPYSNDHHHSATSNSEPCPNVDVRNIHNDQKNNSQPMIFNNVPSFMEDPSGYLAQQTALLNSTISRQTGAHSSNMICHSPCGNQSQNSPDQNSSGHVLVNVPSSACSPLSNQGVPVPSNVMQKNNQQAVRNNQLMNTVKVYRSNSVSSTGSTSYQNQSQPGTPDSSDVTVEKSHSQQNRNDSNNLQGTIHIIQKQMDDSPVTSSTFIEQRGHHNSKQFADSRGPIQGGTVSTSNRSPVEGVHRIQPPDISSPGERATPTSSTQICRSSPESPTTQNILVSVSSPFVNHSASPIILTSHPNVVISRPNEPRHHQQPQQLSINIQVQDVAGNRIPAIVTTMASGHTVSSNTITSVLAGRANTATVSVNNPSSQPSQTATPPVLTNQPAQVSQNQMTKSPLEMVQSVVSSIQVPNVSTGHTETAVLKQATGPNLPPGHILVSSNGQLLVANTNGGPPAILSPQQNLAKIGGNSPMPPMSGNSIVTNVTGAVTQLIPAAGVTQQVLGQPTVLVNALPAPLLFQPSVMTVDGTMNAVQIPHLAVATNNTMLQPGQMVEDNRVQQNGAFSPRTQQALLSPDSANSKRKANLKKRKVSPQTVANMLHIAAQQTSPTAGATGMVMQQPQPQQSFQNSAPMLQALTILPSKSGHLGGTQQLIATTNVLQPLNFVQNFPTIQQFIVPAGLGGMVMATGDGTATLLPEAVQLNVLTPVQGPTGTVFSHAGGQSILTGPAGMVIRTPNNNQNAPKVQHVGQGGQQFIANSPNQFLMQSSPAATFSGQLSPMLNVSPTSQPIHTFNTTTGNVQRSQNRQPQEFIQCGQTLMVPCSIAQAPPAAQNTTVVQQNTTIVQQQTTMVSNNQG</sequence>
<feature type="compositionally biased region" description="Low complexity" evidence="1">
    <location>
        <begin position="409"/>
        <end position="420"/>
    </location>
</feature>
<feature type="compositionally biased region" description="Polar residues" evidence="1">
    <location>
        <begin position="583"/>
        <end position="599"/>
    </location>
</feature>
<feature type="compositionally biased region" description="Polar residues" evidence="1">
    <location>
        <begin position="501"/>
        <end position="513"/>
    </location>
</feature>
<feature type="compositionally biased region" description="Low complexity" evidence="1">
    <location>
        <begin position="694"/>
        <end position="705"/>
    </location>
</feature>
<feature type="compositionally biased region" description="Low complexity" evidence="1">
    <location>
        <begin position="470"/>
        <end position="479"/>
    </location>
</feature>
<dbReference type="InParanoid" id="A0A482X5N1"/>
<feature type="compositionally biased region" description="Polar residues" evidence="1">
    <location>
        <begin position="42"/>
        <end position="61"/>
    </location>
</feature>
<organism evidence="2 3">
    <name type="scientific">Laodelphax striatellus</name>
    <name type="common">Small brown planthopper</name>
    <name type="synonym">Delphax striatella</name>
    <dbReference type="NCBI Taxonomy" id="195883"/>
    <lineage>
        <taxon>Eukaryota</taxon>
        <taxon>Metazoa</taxon>
        <taxon>Ecdysozoa</taxon>
        <taxon>Arthropoda</taxon>
        <taxon>Hexapoda</taxon>
        <taxon>Insecta</taxon>
        <taxon>Pterygota</taxon>
        <taxon>Neoptera</taxon>
        <taxon>Paraneoptera</taxon>
        <taxon>Hemiptera</taxon>
        <taxon>Auchenorrhyncha</taxon>
        <taxon>Fulgoroidea</taxon>
        <taxon>Delphacidae</taxon>
        <taxon>Criomorphinae</taxon>
        <taxon>Laodelphax</taxon>
    </lineage>
</organism>
<evidence type="ECO:0000313" key="2">
    <source>
        <dbReference type="EMBL" id="RZF40926.1"/>
    </source>
</evidence>
<accession>A0A482X5N1</accession>
<comment type="caution">
    <text evidence="2">The sequence shown here is derived from an EMBL/GenBank/DDBJ whole genome shotgun (WGS) entry which is preliminary data.</text>
</comment>
<feature type="region of interest" description="Disordered" evidence="1">
    <location>
        <begin position="323"/>
        <end position="346"/>
    </location>
</feature>
<dbReference type="OrthoDB" id="641149at2759"/>
<feature type="compositionally biased region" description="Polar residues" evidence="1">
    <location>
        <begin position="480"/>
        <end position="494"/>
    </location>
</feature>
<evidence type="ECO:0000313" key="3">
    <source>
        <dbReference type="Proteomes" id="UP000291343"/>
    </source>
</evidence>
<dbReference type="EMBL" id="QKKF02017526">
    <property type="protein sequence ID" value="RZF40926.1"/>
    <property type="molecule type" value="Genomic_DNA"/>
</dbReference>
<protein>
    <submittedName>
        <fullName evidence="2">Uncharacterized protein</fullName>
    </submittedName>
</protein>
<gene>
    <name evidence="2" type="ORF">LSTR_LSTR015594</name>
</gene>
<feature type="region of interest" description="Disordered" evidence="1">
    <location>
        <begin position="406"/>
        <end position="429"/>
    </location>
</feature>
<evidence type="ECO:0000256" key="1">
    <source>
        <dbReference type="SAM" id="MobiDB-lite"/>
    </source>
</evidence>
<keyword evidence="3" id="KW-1185">Reference proteome</keyword>
<feature type="region of interest" description="Disordered" evidence="1">
    <location>
        <begin position="470"/>
        <end position="599"/>
    </location>
</feature>
<dbReference type="STRING" id="195883.A0A482X5N1"/>
<reference evidence="2 3" key="1">
    <citation type="journal article" date="2017" name="Gigascience">
        <title>Genome sequence of the small brown planthopper, Laodelphax striatellus.</title>
        <authorList>
            <person name="Zhu J."/>
            <person name="Jiang F."/>
            <person name="Wang X."/>
            <person name="Yang P."/>
            <person name="Bao Y."/>
            <person name="Zhao W."/>
            <person name="Wang W."/>
            <person name="Lu H."/>
            <person name="Wang Q."/>
            <person name="Cui N."/>
            <person name="Li J."/>
            <person name="Chen X."/>
            <person name="Luo L."/>
            <person name="Yu J."/>
            <person name="Kang L."/>
            <person name="Cui F."/>
        </authorList>
    </citation>
    <scope>NUCLEOTIDE SEQUENCE [LARGE SCALE GENOMIC DNA]</scope>
    <source>
        <strain evidence="2">Lst14</strain>
    </source>
</reference>
<feature type="region of interest" description="Disordered" evidence="1">
    <location>
        <begin position="29"/>
        <end position="61"/>
    </location>
</feature>
<name>A0A482X5N1_LAOST</name>
<proteinExistence type="predicted"/>
<dbReference type="AlphaFoldDB" id="A0A482X5N1"/>
<feature type="region of interest" description="Disordered" evidence="1">
    <location>
        <begin position="689"/>
        <end position="708"/>
    </location>
</feature>